<feature type="transmembrane region" description="Helical" evidence="1">
    <location>
        <begin position="128"/>
        <end position="146"/>
    </location>
</feature>
<proteinExistence type="predicted"/>
<keyword evidence="1" id="KW-1133">Transmembrane helix</keyword>
<reference evidence="2" key="1">
    <citation type="submission" date="2023-05" db="EMBL/GenBank/DDBJ databases">
        <authorList>
            <person name="Huff M."/>
        </authorList>
    </citation>
    <scope>NUCLEOTIDE SEQUENCE</scope>
</reference>
<dbReference type="AlphaFoldDB" id="A0AAD1ZCL4"/>
<evidence type="ECO:0008006" key="4">
    <source>
        <dbReference type="Google" id="ProtNLM"/>
    </source>
</evidence>
<dbReference type="EMBL" id="OU503043">
    <property type="protein sequence ID" value="CAI9767015.1"/>
    <property type="molecule type" value="Genomic_DNA"/>
</dbReference>
<gene>
    <name evidence="2" type="ORF">FPE_LOCUS14445</name>
</gene>
<feature type="transmembrane region" description="Helical" evidence="1">
    <location>
        <begin position="90"/>
        <end position="116"/>
    </location>
</feature>
<dbReference type="PANTHER" id="PTHR36408:SF1">
    <property type="entry name" value="TRANSMEMBRANE PROTEIN"/>
    <property type="match status" value="1"/>
</dbReference>
<evidence type="ECO:0000313" key="2">
    <source>
        <dbReference type="EMBL" id="CAI9767015.1"/>
    </source>
</evidence>
<name>A0AAD1ZCL4_9LAMI</name>
<dbReference type="PANTHER" id="PTHR36408">
    <property type="entry name" value="TRANSMEMBRANE PROTEIN"/>
    <property type="match status" value="1"/>
</dbReference>
<evidence type="ECO:0000313" key="3">
    <source>
        <dbReference type="Proteomes" id="UP000834106"/>
    </source>
</evidence>
<keyword evidence="1" id="KW-0812">Transmembrane</keyword>
<keyword evidence="3" id="KW-1185">Reference proteome</keyword>
<keyword evidence="1" id="KW-0472">Membrane</keyword>
<dbReference type="Proteomes" id="UP000834106">
    <property type="component" value="Chromosome 8"/>
</dbReference>
<organism evidence="2 3">
    <name type="scientific">Fraxinus pennsylvanica</name>
    <dbReference type="NCBI Taxonomy" id="56036"/>
    <lineage>
        <taxon>Eukaryota</taxon>
        <taxon>Viridiplantae</taxon>
        <taxon>Streptophyta</taxon>
        <taxon>Embryophyta</taxon>
        <taxon>Tracheophyta</taxon>
        <taxon>Spermatophyta</taxon>
        <taxon>Magnoliopsida</taxon>
        <taxon>eudicotyledons</taxon>
        <taxon>Gunneridae</taxon>
        <taxon>Pentapetalae</taxon>
        <taxon>asterids</taxon>
        <taxon>lamiids</taxon>
        <taxon>Lamiales</taxon>
        <taxon>Oleaceae</taxon>
        <taxon>Oleeae</taxon>
        <taxon>Fraxinus</taxon>
    </lineage>
</organism>
<dbReference type="GO" id="GO:0009941">
    <property type="term" value="C:chloroplast envelope"/>
    <property type="evidence" value="ECO:0007669"/>
    <property type="project" value="TreeGrafter"/>
</dbReference>
<protein>
    <recommendedName>
        <fullName evidence="4">Transmembrane protein</fullName>
    </recommendedName>
</protein>
<evidence type="ECO:0000256" key="1">
    <source>
        <dbReference type="SAM" id="Phobius"/>
    </source>
</evidence>
<sequence>MSLTFQTLFTNKNPRSSHTTLSRTHFLKSSNFACLIPNSKIHFPNSQSLLTYNHLLYVRKVKASFQDSFETARKQDNSKGSISGEYNFDALLSILEFLCLASSAVSSIYIAVIYGTQKGVVGWLGSKILVWQCVVLVSGVVVGAVIRQRQWRRICGVGLSRASASGINLLERVEKVEEDLRNSATIIRVLSRQLEKLGIRFRVNRKALKDPIAESAALAQKNSEAIRSLSVHGDILEKELSEIQKVLLAMQEQQQKQLELILAIGKTGKVWESKRVTKQDQNASDASNLAVDGALHFETNQLQTLARQKEANNDRA</sequence>
<accession>A0AAD1ZCL4</accession>